<dbReference type="PANTHER" id="PTHR42811">
    <property type="entry name" value="SERINE ACETYLTRANSFERASE"/>
    <property type="match status" value="1"/>
</dbReference>
<keyword evidence="3" id="KW-0012">Acyltransferase</keyword>
<evidence type="ECO:0000313" key="6">
    <source>
        <dbReference type="Proteomes" id="UP000062645"/>
    </source>
</evidence>
<reference evidence="5 6" key="2">
    <citation type="journal article" date="2016" name="Genome Announc.">
        <title>Draft Genome Sequence of the N2-Fixing Cyanobacterium Nostoc piscinale CENA21, Isolated from the Brazilian Amazon Floodplain.</title>
        <authorList>
            <person name="Leao T."/>
            <person name="Guimaraes P.I."/>
            <person name="de Melo A.G."/>
            <person name="Ramos R.T."/>
            <person name="Leao P.N."/>
            <person name="Silva A."/>
            <person name="Fiore M.F."/>
            <person name="Schneider M.P."/>
        </authorList>
    </citation>
    <scope>NUCLEOTIDE SEQUENCE [LARGE SCALE GENOMIC DNA]</scope>
    <source>
        <strain evidence="5 6">CENA21</strain>
    </source>
</reference>
<dbReference type="EMBL" id="CP012036">
    <property type="protein sequence ID" value="ALF56458.1"/>
    <property type="molecule type" value="Genomic_DNA"/>
</dbReference>
<dbReference type="InterPro" id="IPR045304">
    <property type="entry name" value="LbH_SAT"/>
</dbReference>
<dbReference type="SUPFAM" id="SSF51161">
    <property type="entry name" value="Trimeric LpxA-like enzymes"/>
    <property type="match status" value="1"/>
</dbReference>
<evidence type="ECO:0000256" key="3">
    <source>
        <dbReference type="ARBA" id="ARBA00023315"/>
    </source>
</evidence>
<dbReference type="AlphaFoldDB" id="A0A0M4T724"/>
<dbReference type="STRING" id="224013.ACX27_19340"/>
<protein>
    <submittedName>
        <fullName evidence="5">Serine acetyltransferase</fullName>
    </submittedName>
</protein>
<dbReference type="InterPro" id="IPR011004">
    <property type="entry name" value="Trimer_LpxA-like_sf"/>
</dbReference>
<dbReference type="Gene3D" id="2.160.10.10">
    <property type="entry name" value="Hexapeptide repeat proteins"/>
    <property type="match status" value="1"/>
</dbReference>
<evidence type="ECO:0000256" key="1">
    <source>
        <dbReference type="ARBA" id="ARBA00007274"/>
    </source>
</evidence>
<dbReference type="OrthoDB" id="9815592at2"/>
<reference evidence="6" key="1">
    <citation type="submission" date="2015-07" db="EMBL/GenBank/DDBJ databases">
        <title>Genome Of Nitrogen-Fixing Cyanobacterium Nostoc piscinale CENA21 From Solimoes/Amazon River Floodplain Sediments And Comparative Genomics To Uncover Biosynthetic Natural Products Potential.</title>
        <authorList>
            <person name="Leao T.F."/>
            <person name="Leao P.N."/>
            <person name="Guimaraes P.I."/>
            <person name="de Melo A.G.C."/>
            <person name="Ramos R.T.J."/>
            <person name="Silva A."/>
            <person name="Fiore M.F."/>
            <person name="Schneider M.P.C."/>
        </authorList>
    </citation>
    <scope>NUCLEOTIDE SEQUENCE [LARGE SCALE GENOMIC DNA]</scope>
    <source>
        <strain evidence="6">CENA21</strain>
    </source>
</reference>
<gene>
    <name evidence="5" type="ORF">ACX27_19340</name>
</gene>
<sequence length="205" mass="22907">MKNLIQQAIYNLIILWFSPLLIPFLLTTEKEIITADIKRWSEVLGLPQDNLWMQLLVLAYKTPEFRNLYYYRLFKGNLNGRIAMYLLKVLYPECTSLFLDSSCCIGAGLFIQHGFSTIIMADIGEQCWINQQVTIGYKDKSGRPKIGNNVRITAGAKVLGNIQIGDNVTIGANAVVVKDVPSDCVVVGIPATIIKRNGIKVAEKL</sequence>
<keyword evidence="2 5" id="KW-0808">Transferase</keyword>
<dbReference type="InterPro" id="IPR001451">
    <property type="entry name" value="Hexapep"/>
</dbReference>
<comment type="similarity">
    <text evidence="1">Belongs to the transferase hexapeptide repeat family.</text>
</comment>
<proteinExistence type="inferred from homology"/>
<feature type="transmembrane region" description="Helical" evidence="4">
    <location>
        <begin position="9"/>
        <end position="26"/>
    </location>
</feature>
<dbReference type="CDD" id="cd03354">
    <property type="entry name" value="LbH_SAT"/>
    <property type="match status" value="1"/>
</dbReference>
<keyword evidence="4" id="KW-0472">Membrane</keyword>
<evidence type="ECO:0000256" key="2">
    <source>
        <dbReference type="ARBA" id="ARBA00022679"/>
    </source>
</evidence>
<organism evidence="5 6">
    <name type="scientific">Nostoc piscinale CENA21</name>
    <dbReference type="NCBI Taxonomy" id="224013"/>
    <lineage>
        <taxon>Bacteria</taxon>
        <taxon>Bacillati</taxon>
        <taxon>Cyanobacteriota</taxon>
        <taxon>Cyanophyceae</taxon>
        <taxon>Nostocales</taxon>
        <taxon>Nostocaceae</taxon>
        <taxon>Nostoc</taxon>
    </lineage>
</organism>
<evidence type="ECO:0000256" key="4">
    <source>
        <dbReference type="SAM" id="Phobius"/>
    </source>
</evidence>
<dbReference type="PATRIC" id="fig|224013.5.peg.4623"/>
<keyword evidence="4" id="KW-1133">Transmembrane helix</keyword>
<accession>A0A0M4T724</accession>
<keyword evidence="6" id="KW-1185">Reference proteome</keyword>
<dbReference type="KEGG" id="npz:ACX27_19340"/>
<dbReference type="Proteomes" id="UP000062645">
    <property type="component" value="Chromosome"/>
</dbReference>
<name>A0A0M4T724_9NOSO</name>
<dbReference type="GO" id="GO:0031470">
    <property type="term" value="C:carboxysome"/>
    <property type="evidence" value="ECO:0007669"/>
    <property type="project" value="UniProtKB-ARBA"/>
</dbReference>
<dbReference type="Pfam" id="PF00132">
    <property type="entry name" value="Hexapep"/>
    <property type="match status" value="1"/>
</dbReference>
<keyword evidence="4" id="KW-0812">Transmembrane</keyword>
<dbReference type="GO" id="GO:0016746">
    <property type="term" value="F:acyltransferase activity"/>
    <property type="evidence" value="ECO:0007669"/>
    <property type="project" value="UniProtKB-KW"/>
</dbReference>
<dbReference type="GO" id="GO:0043886">
    <property type="term" value="F:structural constituent of carboxysome shell"/>
    <property type="evidence" value="ECO:0007669"/>
    <property type="project" value="UniProtKB-ARBA"/>
</dbReference>
<evidence type="ECO:0000313" key="5">
    <source>
        <dbReference type="EMBL" id="ALF56458.1"/>
    </source>
</evidence>